<organism evidence="1 2">
    <name type="scientific">Candidatus Jettenia ecosi</name>
    <dbReference type="NCBI Taxonomy" id="2494326"/>
    <lineage>
        <taxon>Bacteria</taxon>
        <taxon>Pseudomonadati</taxon>
        <taxon>Planctomycetota</taxon>
        <taxon>Candidatus Brocadiia</taxon>
        <taxon>Candidatus Brocadiales</taxon>
        <taxon>Candidatus Brocadiaceae</taxon>
        <taxon>Candidatus Jettenia</taxon>
    </lineage>
</organism>
<gene>
    <name evidence="1" type="ORF">JETT_1613</name>
</gene>
<dbReference type="Proteomes" id="UP000319783">
    <property type="component" value="Unassembled WGS sequence"/>
</dbReference>
<sequence>MLDARYSIFWLLTSVDNEEYTKIYSQVLIIPDNILFLT</sequence>
<proteinExistence type="predicted"/>
<protein>
    <submittedName>
        <fullName evidence="1">Uncharacterized protein</fullName>
    </submittedName>
</protein>
<name>A0A533QBN6_9BACT</name>
<comment type="caution">
    <text evidence="1">The sequence shown here is derived from an EMBL/GenBank/DDBJ whole genome shotgun (WGS) entry which is preliminary data.</text>
</comment>
<evidence type="ECO:0000313" key="1">
    <source>
        <dbReference type="EMBL" id="TLD42133.1"/>
    </source>
</evidence>
<evidence type="ECO:0000313" key="2">
    <source>
        <dbReference type="Proteomes" id="UP000319783"/>
    </source>
</evidence>
<accession>A0A533QBN6</accession>
<dbReference type="AlphaFoldDB" id="A0A533QBN6"/>
<dbReference type="EMBL" id="SULG01000027">
    <property type="protein sequence ID" value="TLD42133.1"/>
    <property type="molecule type" value="Genomic_DNA"/>
</dbReference>
<reference evidence="1 2" key="1">
    <citation type="submission" date="2019-04" db="EMBL/GenBank/DDBJ databases">
        <title>Genome of a novel bacterium Candidatus Jettenia ecosi reconstructed from metagenome of an anammox bioreactor.</title>
        <authorList>
            <person name="Mardanov A.V."/>
            <person name="Beletsky A.V."/>
            <person name="Ravin N.V."/>
            <person name="Botchkova E.A."/>
            <person name="Litti Y.V."/>
            <person name="Nozhevnikova A.N."/>
        </authorList>
    </citation>
    <scope>NUCLEOTIDE SEQUENCE [LARGE SCALE GENOMIC DNA]</scope>
    <source>
        <strain evidence="1">J2</strain>
    </source>
</reference>